<dbReference type="EMBL" id="EU195114">
    <property type="protein sequence ID" value="ABW71834.1"/>
    <property type="molecule type" value="Genomic_DNA"/>
</dbReference>
<evidence type="ECO:0000256" key="8">
    <source>
        <dbReference type="ARBA" id="ARBA00039102"/>
    </source>
</evidence>
<evidence type="ECO:0000256" key="1">
    <source>
        <dbReference type="ARBA" id="ARBA00001947"/>
    </source>
</evidence>
<keyword evidence="4" id="KW-0560">Oxidoreductase</keyword>
<evidence type="ECO:0000256" key="9">
    <source>
        <dbReference type="ARBA" id="ARBA00039387"/>
    </source>
</evidence>
<dbReference type="InterPro" id="IPR011032">
    <property type="entry name" value="GroES-like_sf"/>
</dbReference>
<dbReference type="SUPFAM" id="SSF50129">
    <property type="entry name" value="GroES-like"/>
    <property type="match status" value="1"/>
</dbReference>
<comment type="cofactor">
    <cofactor evidence="1 12">
        <name>Zn(2+)</name>
        <dbReference type="ChEBI" id="CHEBI:29105"/>
    </cofactor>
</comment>
<dbReference type="GO" id="GO:0008270">
    <property type="term" value="F:zinc ion binding"/>
    <property type="evidence" value="ECO:0007669"/>
    <property type="project" value="InterPro"/>
</dbReference>
<dbReference type="InterPro" id="IPR002328">
    <property type="entry name" value="ADH_Zn_CS"/>
</dbReference>
<comment type="pathway">
    <text evidence="6">Metabolic intermediate biosynthesis; 2-deoxystreptamine biosynthesis; 2-deoxystreptamine from D-glucose 6-phosphate: step 3/4.</text>
</comment>
<dbReference type="Pfam" id="PF08240">
    <property type="entry name" value="ADH_N"/>
    <property type="match status" value="1"/>
</dbReference>
<dbReference type="Gene3D" id="3.90.180.10">
    <property type="entry name" value="Medium-chain alcohol dehydrogenases, catalytic domain"/>
    <property type="match status" value="1"/>
</dbReference>
<evidence type="ECO:0000256" key="2">
    <source>
        <dbReference type="ARBA" id="ARBA00022723"/>
    </source>
</evidence>
<evidence type="ECO:0000256" key="6">
    <source>
        <dbReference type="ARBA" id="ARBA00037908"/>
    </source>
</evidence>
<comment type="catalytic activity">
    <reaction evidence="10">
        <text>2-deoxy-scyllo-inosamine + NAD(+) = 3-amino-2,3-dideoxy-scyllo-inosose + NADH + H(+)</text>
        <dbReference type="Rhea" id="RHEA:33883"/>
        <dbReference type="ChEBI" id="CHEBI:15378"/>
        <dbReference type="ChEBI" id="CHEBI:57540"/>
        <dbReference type="ChEBI" id="CHEBI:57945"/>
        <dbReference type="ChEBI" id="CHEBI:65002"/>
        <dbReference type="ChEBI" id="CHEBI:65003"/>
        <dbReference type="EC" id="1.1.1.329"/>
    </reaction>
</comment>
<organism evidence="14">
    <name type="scientific">Streptomyces refuineus subsp. thermotolerans</name>
    <dbReference type="NCBI Taxonomy" id="223297"/>
    <lineage>
        <taxon>Bacteria</taxon>
        <taxon>Bacillati</taxon>
        <taxon>Actinomycetota</taxon>
        <taxon>Actinomycetes</taxon>
        <taxon>Kitasatosporales</taxon>
        <taxon>Streptomycetaceae</taxon>
        <taxon>Streptomyces</taxon>
    </lineage>
</organism>
<dbReference type="Pfam" id="PF00107">
    <property type="entry name" value="ADH_zinc_N"/>
    <property type="match status" value="1"/>
</dbReference>
<keyword evidence="2 12" id="KW-0479">Metal-binding</keyword>
<dbReference type="InterPro" id="IPR050129">
    <property type="entry name" value="Zn_alcohol_dh"/>
</dbReference>
<comment type="function">
    <text evidence="5">Catalyzes the oxidation of 2-deoxy-scyllo-inosamine (DOIA) with NAD(+) or NADP(+), forming 3-amino-2,3-dideoxy-scyllo-inosose (amino-DOI).</text>
</comment>
<feature type="domain" description="Enoyl reductase (ER)" evidence="13">
    <location>
        <begin position="13"/>
        <end position="351"/>
    </location>
</feature>
<dbReference type="InterPro" id="IPR013149">
    <property type="entry name" value="ADH-like_C"/>
</dbReference>
<dbReference type="GO" id="GO:0016491">
    <property type="term" value="F:oxidoreductase activity"/>
    <property type="evidence" value="ECO:0007669"/>
    <property type="project" value="UniProtKB-KW"/>
</dbReference>
<protein>
    <recommendedName>
        <fullName evidence="9">2-deoxy-scyllo-inosamine dehydrogenase</fullName>
        <ecNumber evidence="8">1.1.1.329</ecNumber>
    </recommendedName>
</protein>
<sequence>MIDVRAAQIVGYGEPLQVREVPDPAPEPGGVVVAVLATGICRSDWHGWRGDWEWLGGRIALPRTPGHEIAGEVVAAGPGVRGVRVGDRVTVPFHLACGTCAHCRAGQANLCDEMEVLGFWRDGGYAEYVRIPHADFNCVRIPDGVTPLTASAIGCRFMTAFHAVDGQGRVRPGEWVAVHGVGGVGLSCVQIASAAGASVVAVDIDPAKLALAEQQGAAHTVDAGAEQDVPAAVREVTGGGAHVSIDALGIRTTVVNSVRSLRKRGRHVQVGLTGAEDAGEIALPIDLITLGELTVVGSHGNPHAAYPRLLSLIESGRLAPQTLVQRTVSLDQAGDVLAAMDAFATSGLTVIDRF</sequence>
<dbReference type="EC" id="1.1.1.329" evidence="8"/>
<evidence type="ECO:0000256" key="10">
    <source>
        <dbReference type="ARBA" id="ARBA00048685"/>
    </source>
</evidence>
<dbReference type="PROSITE" id="PS00059">
    <property type="entry name" value="ADH_ZINC"/>
    <property type="match status" value="1"/>
</dbReference>
<evidence type="ECO:0000256" key="5">
    <source>
        <dbReference type="ARBA" id="ARBA00037678"/>
    </source>
</evidence>
<evidence type="ECO:0000256" key="4">
    <source>
        <dbReference type="ARBA" id="ARBA00023002"/>
    </source>
</evidence>
<proteinExistence type="inferred from homology"/>
<dbReference type="InterPro" id="IPR020843">
    <property type="entry name" value="ER"/>
</dbReference>
<comment type="similarity">
    <text evidence="7">Belongs to the zinc-containing alcohol dehydrogenase family. DOIA dehydrogenase subfamily.</text>
</comment>
<dbReference type="CDD" id="cd08260">
    <property type="entry name" value="Zn_ADH6"/>
    <property type="match status" value="1"/>
</dbReference>
<evidence type="ECO:0000256" key="12">
    <source>
        <dbReference type="RuleBase" id="RU361277"/>
    </source>
</evidence>
<dbReference type="InterPro" id="IPR036291">
    <property type="entry name" value="NAD(P)-bd_dom_sf"/>
</dbReference>
<keyword evidence="3 12" id="KW-0862">Zinc</keyword>
<evidence type="ECO:0000256" key="11">
    <source>
        <dbReference type="ARBA" id="ARBA00049085"/>
    </source>
</evidence>
<evidence type="ECO:0000256" key="3">
    <source>
        <dbReference type="ARBA" id="ARBA00022833"/>
    </source>
</evidence>
<evidence type="ECO:0000313" key="14">
    <source>
        <dbReference type="EMBL" id="ABW71834.1"/>
    </source>
</evidence>
<name>A8W7D6_9ACTN</name>
<accession>A8W7D6</accession>
<evidence type="ECO:0000259" key="13">
    <source>
        <dbReference type="SMART" id="SM00829"/>
    </source>
</evidence>
<dbReference type="SUPFAM" id="SSF51735">
    <property type="entry name" value="NAD(P)-binding Rossmann-fold domains"/>
    <property type="match status" value="1"/>
</dbReference>
<dbReference type="InterPro" id="IPR013154">
    <property type="entry name" value="ADH-like_N"/>
</dbReference>
<dbReference type="AlphaFoldDB" id="A8W7D6"/>
<evidence type="ECO:0000256" key="7">
    <source>
        <dbReference type="ARBA" id="ARBA00038004"/>
    </source>
</evidence>
<reference evidence="14" key="1">
    <citation type="journal article" date="2007" name="Chem. Biol.">
        <title>Benzodiazepine biosynthesis in Streptomyces refuineus.</title>
        <authorList>
            <person name="Hu Y."/>
            <person name="Phelan V."/>
            <person name="Ntai I."/>
            <person name="Farnet C.M."/>
            <person name="Zazopoulos E."/>
            <person name="Bachmann B.O."/>
        </authorList>
    </citation>
    <scope>NUCLEOTIDE SEQUENCE</scope>
</reference>
<comment type="catalytic activity">
    <reaction evidence="11">
        <text>2-deoxy-scyllo-inosamine + NADP(+) = 3-amino-2,3-dideoxy-scyllo-inosose + NADPH + H(+)</text>
        <dbReference type="Rhea" id="RHEA:33879"/>
        <dbReference type="ChEBI" id="CHEBI:15378"/>
        <dbReference type="ChEBI" id="CHEBI:57783"/>
        <dbReference type="ChEBI" id="CHEBI:58349"/>
        <dbReference type="ChEBI" id="CHEBI:65002"/>
        <dbReference type="ChEBI" id="CHEBI:65003"/>
        <dbReference type="EC" id="1.1.1.329"/>
    </reaction>
</comment>
<dbReference type="SMART" id="SM00829">
    <property type="entry name" value="PKS_ER"/>
    <property type="match status" value="1"/>
</dbReference>
<dbReference type="PANTHER" id="PTHR43401">
    <property type="entry name" value="L-THREONINE 3-DEHYDROGENASE"/>
    <property type="match status" value="1"/>
</dbReference>
<dbReference type="PANTHER" id="PTHR43401:SF5">
    <property type="entry name" value="ALCOHOL DEHYDROGENASE-RELATED"/>
    <property type="match status" value="1"/>
</dbReference>